<name>A0A1B6EYS3_9HEMI</name>
<gene>
    <name evidence="2" type="ORF">g.49</name>
</gene>
<feature type="compositionally biased region" description="Gly residues" evidence="1">
    <location>
        <begin position="127"/>
        <end position="138"/>
    </location>
</feature>
<proteinExistence type="predicted"/>
<accession>A0A1B6EYS3</accession>
<feature type="region of interest" description="Disordered" evidence="1">
    <location>
        <begin position="32"/>
        <end position="138"/>
    </location>
</feature>
<feature type="compositionally biased region" description="Acidic residues" evidence="1">
    <location>
        <begin position="46"/>
        <end position="82"/>
    </location>
</feature>
<protein>
    <submittedName>
        <fullName evidence="2">Uncharacterized protein</fullName>
    </submittedName>
</protein>
<dbReference type="EMBL" id="GECZ01026778">
    <property type="protein sequence ID" value="JAS42991.1"/>
    <property type="molecule type" value="Transcribed_RNA"/>
</dbReference>
<evidence type="ECO:0000313" key="2">
    <source>
        <dbReference type="EMBL" id="JAS42991.1"/>
    </source>
</evidence>
<dbReference type="AlphaFoldDB" id="A0A1B6EYS3"/>
<reference evidence="2" key="1">
    <citation type="submission" date="2015-11" db="EMBL/GenBank/DDBJ databases">
        <title>De novo transcriptome assembly of four potential Pierce s Disease insect vectors from Arizona vineyards.</title>
        <authorList>
            <person name="Tassone E.E."/>
        </authorList>
    </citation>
    <scope>NUCLEOTIDE SEQUENCE</scope>
</reference>
<feature type="non-terminal residue" evidence="2">
    <location>
        <position position="138"/>
    </location>
</feature>
<evidence type="ECO:0000256" key="1">
    <source>
        <dbReference type="SAM" id="MobiDB-lite"/>
    </source>
</evidence>
<organism evidence="2">
    <name type="scientific">Cuerna arida</name>
    <dbReference type="NCBI Taxonomy" id="1464854"/>
    <lineage>
        <taxon>Eukaryota</taxon>
        <taxon>Metazoa</taxon>
        <taxon>Ecdysozoa</taxon>
        <taxon>Arthropoda</taxon>
        <taxon>Hexapoda</taxon>
        <taxon>Insecta</taxon>
        <taxon>Pterygota</taxon>
        <taxon>Neoptera</taxon>
        <taxon>Paraneoptera</taxon>
        <taxon>Hemiptera</taxon>
        <taxon>Auchenorrhyncha</taxon>
        <taxon>Membracoidea</taxon>
        <taxon>Cicadellidae</taxon>
        <taxon>Cicadellinae</taxon>
        <taxon>Proconiini</taxon>
        <taxon>Cuerna</taxon>
    </lineage>
</organism>
<sequence>MSSSDEEYIPQRKRRKLTLIPVNDSDLLEQLVAEGLQSDVPTSVDPDPDSGDEEDLLDFDGGDIADPDYDPSADEGSDESQDSDGGSVGLGSVGLGSPSVRGIHVTGRPTTISPSSGGPAATVGDGAAEGGAAEGGAA</sequence>